<dbReference type="Proteomes" id="UP000537592">
    <property type="component" value="Unassembled WGS sequence"/>
</dbReference>
<reference evidence="2 3" key="1">
    <citation type="submission" date="2020-08" db="EMBL/GenBank/DDBJ databases">
        <title>Genomic Encyclopedia of Type Strains, Phase IV (KMG-IV): sequencing the most valuable type-strain genomes for metagenomic binning, comparative biology and taxonomic classification.</title>
        <authorList>
            <person name="Goeker M."/>
        </authorList>
    </citation>
    <scope>NUCLEOTIDE SEQUENCE [LARGE SCALE GENOMIC DNA]</scope>
    <source>
        <strain evidence="2 3">DSM 28760</strain>
    </source>
</reference>
<evidence type="ECO:0000256" key="1">
    <source>
        <dbReference type="SAM" id="Phobius"/>
    </source>
</evidence>
<dbReference type="AlphaFoldDB" id="A0A7W5Z7A3"/>
<name>A0A7W5Z7A3_9HYPH</name>
<dbReference type="EMBL" id="JACICC010000020">
    <property type="protein sequence ID" value="MBB3811453.1"/>
    <property type="molecule type" value="Genomic_DNA"/>
</dbReference>
<evidence type="ECO:0000313" key="2">
    <source>
        <dbReference type="EMBL" id="MBB3811453.1"/>
    </source>
</evidence>
<accession>A0A7W5Z7A3</accession>
<keyword evidence="3" id="KW-1185">Reference proteome</keyword>
<organism evidence="2 3">
    <name type="scientific">Pseudochelatococcus contaminans</name>
    <dbReference type="NCBI Taxonomy" id="1538103"/>
    <lineage>
        <taxon>Bacteria</taxon>
        <taxon>Pseudomonadati</taxon>
        <taxon>Pseudomonadota</taxon>
        <taxon>Alphaproteobacteria</taxon>
        <taxon>Hyphomicrobiales</taxon>
        <taxon>Chelatococcaceae</taxon>
        <taxon>Pseudochelatococcus</taxon>
    </lineage>
</organism>
<protein>
    <submittedName>
        <fullName evidence="2">MFS-type transporter involved in bile tolerance (Atg22 family)</fullName>
    </submittedName>
</protein>
<keyword evidence="1" id="KW-0812">Transmembrane</keyword>
<feature type="transmembrane region" description="Helical" evidence="1">
    <location>
        <begin position="56"/>
        <end position="76"/>
    </location>
</feature>
<feature type="transmembrane region" description="Helical" evidence="1">
    <location>
        <begin position="26"/>
        <end position="44"/>
    </location>
</feature>
<evidence type="ECO:0000313" key="3">
    <source>
        <dbReference type="Proteomes" id="UP000537592"/>
    </source>
</evidence>
<proteinExistence type="predicted"/>
<sequence length="85" mass="8741">MSDAPEPRGIVAPLVHNERTKLTSTYLNGIAIATFAIGALAPTVSVGNGSATASSIAVTLISVICITASLGLHFFARHLLGRLEP</sequence>
<comment type="caution">
    <text evidence="2">The sequence shown here is derived from an EMBL/GenBank/DDBJ whole genome shotgun (WGS) entry which is preliminary data.</text>
</comment>
<keyword evidence="1" id="KW-0472">Membrane</keyword>
<keyword evidence="1" id="KW-1133">Transmembrane helix</keyword>
<gene>
    <name evidence="2" type="ORF">FHS81_003568</name>
</gene>